<dbReference type="InterPro" id="IPR000683">
    <property type="entry name" value="Gfo/Idh/MocA-like_OxRdtase_N"/>
</dbReference>
<dbReference type="Gene3D" id="3.40.50.720">
    <property type="entry name" value="NAD(P)-binding Rossmann-like Domain"/>
    <property type="match status" value="1"/>
</dbReference>
<name>M0LX45_9EURY</name>
<gene>
    <name evidence="3" type="ORF">C447_10505</name>
</gene>
<protein>
    <submittedName>
        <fullName evidence="3">Oxidoreductase domain-containing protein</fullName>
    </submittedName>
</protein>
<accession>M0LX45</accession>
<dbReference type="InterPro" id="IPR036291">
    <property type="entry name" value="NAD(P)-bd_dom_sf"/>
</dbReference>
<evidence type="ECO:0000259" key="2">
    <source>
        <dbReference type="Pfam" id="PF22725"/>
    </source>
</evidence>
<evidence type="ECO:0000313" key="3">
    <source>
        <dbReference type="EMBL" id="EMA38152.1"/>
    </source>
</evidence>
<dbReference type="EMBL" id="AOMB01000031">
    <property type="protein sequence ID" value="EMA38152.1"/>
    <property type="molecule type" value="Genomic_DNA"/>
</dbReference>
<reference evidence="3 4" key="1">
    <citation type="journal article" date="2014" name="PLoS Genet.">
        <title>Phylogenetically driven sequencing of extremely halophilic archaea reveals strategies for static and dynamic osmo-response.</title>
        <authorList>
            <person name="Becker E.A."/>
            <person name="Seitzer P.M."/>
            <person name="Tritt A."/>
            <person name="Larsen D."/>
            <person name="Krusor M."/>
            <person name="Yao A.I."/>
            <person name="Wu D."/>
            <person name="Madern D."/>
            <person name="Eisen J.A."/>
            <person name="Darling A.E."/>
            <person name="Facciotti M.T."/>
        </authorList>
    </citation>
    <scope>NUCLEOTIDE SEQUENCE [LARGE SCALE GENOMIC DNA]</scope>
    <source>
        <strain evidence="3 4">100A6</strain>
    </source>
</reference>
<dbReference type="eggNOG" id="arCOG01622">
    <property type="taxonomic scope" value="Archaea"/>
</dbReference>
<dbReference type="OrthoDB" id="25239at2157"/>
<keyword evidence="4" id="KW-1185">Reference proteome</keyword>
<dbReference type="InterPro" id="IPR055170">
    <property type="entry name" value="GFO_IDH_MocA-like_dom"/>
</dbReference>
<organism evidence="3 4">
    <name type="scientific">Halococcus hamelinensis 100A6</name>
    <dbReference type="NCBI Taxonomy" id="1132509"/>
    <lineage>
        <taxon>Archaea</taxon>
        <taxon>Methanobacteriati</taxon>
        <taxon>Methanobacteriota</taxon>
        <taxon>Stenosarchaea group</taxon>
        <taxon>Halobacteria</taxon>
        <taxon>Halobacteriales</taxon>
        <taxon>Halococcaceae</taxon>
        <taxon>Halococcus</taxon>
    </lineage>
</organism>
<dbReference type="InterPro" id="IPR052515">
    <property type="entry name" value="Gfo/Idh/MocA_Oxidoreductase"/>
</dbReference>
<feature type="domain" description="Gfo/Idh/MocA-like oxidoreductase N-terminal" evidence="1">
    <location>
        <begin position="16"/>
        <end position="137"/>
    </location>
</feature>
<dbReference type="AlphaFoldDB" id="M0LX45"/>
<evidence type="ECO:0000259" key="1">
    <source>
        <dbReference type="Pfam" id="PF01408"/>
    </source>
</evidence>
<sequence length="344" mass="38303">MRCSLPFSRVTDDTRLRVGLIGTGYIGTFVGGQFDRHRDATVSAITEIDEERRERTAESFSVPEDTLYDDYREMLDDAALDAILIGTPHTLHYEQVLAGLDHGLHVFCDKPLATDLEHATEITERFEDSDRTLMVGYQRHLNPSFIAARDRFAESPPRWITAEITQNWLPRFVDAWRTDPDLSGGGMLYDTGSHLLDAVLWTSGLDPVRVSSKMTFVDDAERVDSEATVLIEFANGATANVTVSGDLPCVREHVHLWDDDGAVSLDGRQWEPRQVTEIDDENTESIPYIDHDNQTTKAEAFITAIENGSEPPATARDALAVTAVTEAAYESARADGDWVDVDLD</sequence>
<dbReference type="Proteomes" id="UP000011566">
    <property type="component" value="Unassembled WGS sequence"/>
</dbReference>
<dbReference type="Pfam" id="PF22725">
    <property type="entry name" value="GFO_IDH_MocA_C3"/>
    <property type="match status" value="1"/>
</dbReference>
<evidence type="ECO:0000313" key="4">
    <source>
        <dbReference type="Proteomes" id="UP000011566"/>
    </source>
</evidence>
<dbReference type="SUPFAM" id="SSF51735">
    <property type="entry name" value="NAD(P)-binding Rossmann-fold domains"/>
    <property type="match status" value="1"/>
</dbReference>
<feature type="domain" description="GFO/IDH/MocA-like oxidoreductase" evidence="2">
    <location>
        <begin position="157"/>
        <end position="247"/>
    </location>
</feature>
<dbReference type="PANTHER" id="PTHR43249:SF1">
    <property type="entry name" value="D-GLUCOSIDE 3-DEHYDROGENASE"/>
    <property type="match status" value="1"/>
</dbReference>
<dbReference type="SUPFAM" id="SSF55347">
    <property type="entry name" value="Glyceraldehyde-3-phosphate dehydrogenase-like, C-terminal domain"/>
    <property type="match status" value="1"/>
</dbReference>
<dbReference type="GO" id="GO:0000166">
    <property type="term" value="F:nucleotide binding"/>
    <property type="evidence" value="ECO:0007669"/>
    <property type="project" value="InterPro"/>
</dbReference>
<dbReference type="Gene3D" id="3.30.360.10">
    <property type="entry name" value="Dihydrodipicolinate Reductase, domain 2"/>
    <property type="match status" value="1"/>
</dbReference>
<dbReference type="PANTHER" id="PTHR43249">
    <property type="entry name" value="UDP-N-ACETYL-2-AMINO-2-DEOXY-D-GLUCURONATE OXIDASE"/>
    <property type="match status" value="1"/>
</dbReference>
<dbReference type="PATRIC" id="fig|1132509.6.peg.2372"/>
<dbReference type="Pfam" id="PF01408">
    <property type="entry name" value="GFO_IDH_MocA"/>
    <property type="match status" value="1"/>
</dbReference>
<proteinExistence type="predicted"/>
<comment type="caution">
    <text evidence="3">The sequence shown here is derived from an EMBL/GenBank/DDBJ whole genome shotgun (WGS) entry which is preliminary data.</text>
</comment>